<reference evidence="1" key="1">
    <citation type="submission" date="2019-08" db="EMBL/GenBank/DDBJ databases">
        <authorList>
            <person name="Kucharzyk K."/>
            <person name="Murdoch R.W."/>
            <person name="Higgins S."/>
            <person name="Loffler F."/>
        </authorList>
    </citation>
    <scope>NUCLEOTIDE SEQUENCE</scope>
</reference>
<accession>A0A645DUR5</accession>
<proteinExistence type="predicted"/>
<name>A0A645DUR5_9ZZZZ</name>
<protein>
    <submittedName>
        <fullName evidence="1">Uncharacterized protein</fullName>
    </submittedName>
</protein>
<sequence length="116" mass="13018">MEAEVANADLLHKLESRVHLRLCVRHGAGLRAEALIRGRVSEDILARVAQVMPPCHRKGQVLAHRFTCYNAVGFIELKRKRILACGAFVTNLGDTCKNLSHGIWVPFVLVVFTRFN</sequence>
<evidence type="ECO:0000313" key="1">
    <source>
        <dbReference type="EMBL" id="MPM93127.1"/>
    </source>
</evidence>
<organism evidence="1">
    <name type="scientific">bioreactor metagenome</name>
    <dbReference type="NCBI Taxonomy" id="1076179"/>
    <lineage>
        <taxon>unclassified sequences</taxon>
        <taxon>metagenomes</taxon>
        <taxon>ecological metagenomes</taxon>
    </lineage>
</organism>
<dbReference type="AlphaFoldDB" id="A0A645DUR5"/>
<gene>
    <name evidence="1" type="ORF">SDC9_140263</name>
</gene>
<comment type="caution">
    <text evidence="1">The sequence shown here is derived from an EMBL/GenBank/DDBJ whole genome shotgun (WGS) entry which is preliminary data.</text>
</comment>
<dbReference type="EMBL" id="VSSQ01039976">
    <property type="protein sequence ID" value="MPM93127.1"/>
    <property type="molecule type" value="Genomic_DNA"/>
</dbReference>